<dbReference type="GO" id="GO:0016887">
    <property type="term" value="F:ATP hydrolysis activity"/>
    <property type="evidence" value="ECO:0007669"/>
    <property type="project" value="InterPro"/>
</dbReference>
<keyword evidence="2 17" id="KW-0963">Cytoplasm</keyword>
<dbReference type="CDD" id="cd03271">
    <property type="entry name" value="ABC_UvrA_II"/>
    <property type="match status" value="1"/>
</dbReference>
<keyword evidence="7 17" id="KW-0228">DNA excision</keyword>
<dbReference type="Proteomes" id="UP000289257">
    <property type="component" value="Unassembled WGS sequence"/>
</dbReference>
<evidence type="ECO:0000256" key="3">
    <source>
        <dbReference type="ARBA" id="ARBA00022723"/>
    </source>
</evidence>
<evidence type="ECO:0000256" key="13">
    <source>
        <dbReference type="ARBA" id="ARBA00023204"/>
    </source>
</evidence>
<evidence type="ECO:0000256" key="10">
    <source>
        <dbReference type="ARBA" id="ARBA00022840"/>
    </source>
</evidence>
<reference evidence="19" key="1">
    <citation type="submission" date="2019-01" db="EMBL/GenBank/DDBJ databases">
        <title>Genomic signatures and co-occurrence patterns of the ultra-small Saccharimodia (Patescibacteria phylum) suggest a symbiotic lifestyle.</title>
        <authorList>
            <person name="Lemos L."/>
            <person name="Medeiros J."/>
            <person name="Andreote F."/>
            <person name="Fernandes G."/>
            <person name="Varani A."/>
            <person name="Oliveira G."/>
            <person name="Pylro V."/>
        </authorList>
    </citation>
    <scope>NUCLEOTIDE SEQUENCE [LARGE SCALE GENOMIC DNA]</scope>
    <source>
        <strain evidence="19">AMD02</strain>
    </source>
</reference>
<evidence type="ECO:0000259" key="18">
    <source>
        <dbReference type="PROSITE" id="PS50893"/>
    </source>
</evidence>
<dbReference type="Gene3D" id="3.30.1490.20">
    <property type="entry name" value="ATP-grasp fold, A domain"/>
    <property type="match status" value="1"/>
</dbReference>
<feature type="zinc finger region" description="C4-type" evidence="17">
    <location>
        <begin position="737"/>
        <end position="763"/>
    </location>
</feature>
<keyword evidence="3 17" id="KW-0479">Metal-binding</keyword>
<evidence type="ECO:0000256" key="8">
    <source>
        <dbReference type="ARBA" id="ARBA00022771"/>
    </source>
</evidence>
<dbReference type="SUPFAM" id="SSF52540">
    <property type="entry name" value="P-loop containing nucleoside triphosphate hydrolases"/>
    <property type="match status" value="2"/>
</dbReference>
<comment type="subcellular location">
    <subcellularLocation>
        <location evidence="1 17">Cytoplasm</location>
    </subcellularLocation>
</comment>
<dbReference type="HAMAP" id="MF_00205">
    <property type="entry name" value="UvrA"/>
    <property type="match status" value="1"/>
</dbReference>
<dbReference type="FunFam" id="3.40.50.300:FF:000272">
    <property type="entry name" value="UvrABC system protein A"/>
    <property type="match status" value="1"/>
</dbReference>
<keyword evidence="4 17" id="KW-0677">Repeat</keyword>
<keyword evidence="11 17" id="KW-0267">Excision nuclease</keyword>
<dbReference type="InterPro" id="IPR017871">
    <property type="entry name" value="ABC_transporter-like_CS"/>
</dbReference>
<dbReference type="NCBIfam" id="NF001503">
    <property type="entry name" value="PRK00349.1"/>
    <property type="match status" value="1"/>
</dbReference>
<evidence type="ECO:0000256" key="7">
    <source>
        <dbReference type="ARBA" id="ARBA00022769"/>
    </source>
</evidence>
<keyword evidence="5 17" id="KW-0547">Nucleotide-binding</keyword>
<dbReference type="GO" id="GO:0009381">
    <property type="term" value="F:excinuclease ABC activity"/>
    <property type="evidence" value="ECO:0007669"/>
    <property type="project" value="UniProtKB-UniRule"/>
</dbReference>
<keyword evidence="17" id="KW-0742">SOS response</keyword>
<sequence length="938" mass="103592">MSEVIRVVGAREHNLKNISVEIPRDKLVVITGLSGSGKSSLAFDTIYAEGQRRYVESLSSYARQFLGLMEKPDVDQIDGLSPAISIDQKSTSRNPRSTVATVTEIYDYLRLLFARIGVPHCPICGKPVSRRTPQDIIDEVMKFQVGARLMILAPIIKSKKGEFAHVPEQYHRLGFARARVDGVVYALDEFPELDKKFKHDIEIVVDRIALSEEVRPRVAQSIEQSLEIADGVVQIIDVDSEMHHVYSQRYACPDHPNEEIPELEPRLFSFNAPQGACPVCTGLGSRLEVDPELVFNVNLTLSEGAIRPYNRVNNDAWYMKRLQAVADRHRFSVRVPVRELSDEAIKKILYGTGTEKYHISLGDGRAYDAAYEGVIPNLERRYRETDSDFMRKDIERFMRERECTACHGARLKPVVLAVTIHGLNIMDFASLGVDAALDMFNNKLILNDQEQFIAAQIMKEIKSRLGFMNNVGLNYLELSRAANTLSGGEAQRIRLATQIGSGLQGVLYVLDEPSIGLHQRDNDRLINTLKHLRDLGNTVLVVEHDEDTIRQADYLLDIGPGAGVAGGHVVASGTPEEVGKNEASITGRYLAGTEKIEVPKKRRTIQKDRILTIKGARENNLKNIDVTFPLGVITVVSGVSGSGKSTLVNDILAKELSARLHRAHVVPGIHDNVEGIEQLDKVIVIDQSAIGRTPRSNPATYTGVFTPIRELFASTPEANIRGYKAGRFSFNVKGGRCENCQGDGVIKIEMHFLPDVYVTCDVCHGKRYNREALEIKYKNATISDVLDMTVEQGAAFFENIPTIAKKLNTLVEVGLGYIKLGQPATTFSGGEAQRIKLASELSRRSTGKTLYILDEPTTGLHSADVKRLLTILQQLVQGGNSMVIIEHNLDVIKTADYVIDMGPEGGLGGGAVVASGTPEDITKVTDSFTGAYLKTLLK</sequence>
<evidence type="ECO:0000256" key="12">
    <source>
        <dbReference type="ARBA" id="ARBA00023125"/>
    </source>
</evidence>
<comment type="subunit">
    <text evidence="17">Forms a heterotetramer with UvrB during the search for lesions.</text>
</comment>
<dbReference type="CDD" id="cd03270">
    <property type="entry name" value="ABC_UvrA_I"/>
    <property type="match status" value="1"/>
</dbReference>
<dbReference type="GO" id="GO:0008270">
    <property type="term" value="F:zinc ion binding"/>
    <property type="evidence" value="ECO:0007669"/>
    <property type="project" value="UniProtKB-UniRule"/>
</dbReference>
<dbReference type="InterPro" id="IPR027417">
    <property type="entry name" value="P-loop_NTPase"/>
</dbReference>
<keyword evidence="13 17" id="KW-0234">DNA repair</keyword>
<dbReference type="Pfam" id="PF17755">
    <property type="entry name" value="UvrA_DNA-bind"/>
    <property type="match status" value="1"/>
</dbReference>
<evidence type="ECO:0000313" key="20">
    <source>
        <dbReference type="Proteomes" id="UP000289257"/>
    </source>
</evidence>
<dbReference type="FunFam" id="1.20.1580.10:FF:000002">
    <property type="entry name" value="UvrABC system protein A"/>
    <property type="match status" value="1"/>
</dbReference>
<dbReference type="GO" id="GO:0009380">
    <property type="term" value="C:excinuclease repair complex"/>
    <property type="evidence" value="ECO:0007669"/>
    <property type="project" value="InterPro"/>
</dbReference>
<keyword evidence="12 17" id="KW-0238">DNA-binding</keyword>
<dbReference type="SMART" id="SM00382">
    <property type="entry name" value="AAA"/>
    <property type="match status" value="2"/>
</dbReference>
<dbReference type="GO" id="GO:0005737">
    <property type="term" value="C:cytoplasm"/>
    <property type="evidence" value="ECO:0007669"/>
    <property type="project" value="UniProtKB-SubCell"/>
</dbReference>
<comment type="caution">
    <text evidence="17">Lacks conserved residue(s) required for the propagation of feature annotation.</text>
</comment>
<dbReference type="PROSITE" id="PS00211">
    <property type="entry name" value="ABC_TRANSPORTER_1"/>
    <property type="match status" value="2"/>
</dbReference>
<evidence type="ECO:0000256" key="6">
    <source>
        <dbReference type="ARBA" id="ARBA00022763"/>
    </source>
</evidence>
<evidence type="ECO:0000256" key="11">
    <source>
        <dbReference type="ARBA" id="ARBA00022881"/>
    </source>
</evidence>
<dbReference type="InterPro" id="IPR041552">
    <property type="entry name" value="UvrA_DNA-bd"/>
</dbReference>
<dbReference type="GO" id="GO:0005524">
    <property type="term" value="F:ATP binding"/>
    <property type="evidence" value="ECO:0007669"/>
    <property type="project" value="UniProtKB-UniRule"/>
</dbReference>
<feature type="binding site" evidence="17">
    <location>
        <begin position="32"/>
        <end position="39"/>
    </location>
    <ligand>
        <name>ATP</name>
        <dbReference type="ChEBI" id="CHEBI:30616"/>
    </ligand>
</feature>
<dbReference type="EMBL" id="SCKX01000001">
    <property type="protein sequence ID" value="RWZ78168.1"/>
    <property type="molecule type" value="Genomic_DNA"/>
</dbReference>
<evidence type="ECO:0000256" key="2">
    <source>
        <dbReference type="ARBA" id="ARBA00022490"/>
    </source>
</evidence>
<evidence type="ECO:0000256" key="9">
    <source>
        <dbReference type="ARBA" id="ARBA00022833"/>
    </source>
</evidence>
<gene>
    <name evidence="17 19" type="primary">uvrA</name>
    <name evidence="19" type="ORF">EOT05_00130</name>
</gene>
<dbReference type="Gene3D" id="1.10.8.280">
    <property type="entry name" value="ABC transporter ATPase domain-like"/>
    <property type="match status" value="1"/>
</dbReference>
<dbReference type="InterPro" id="IPR004602">
    <property type="entry name" value="UvrA"/>
</dbReference>
<proteinExistence type="inferred from homology"/>
<dbReference type="InterPro" id="IPR013815">
    <property type="entry name" value="ATP_grasp_subdomain_1"/>
</dbReference>
<evidence type="ECO:0000256" key="15">
    <source>
        <dbReference type="ARBA" id="ARBA00039316"/>
    </source>
</evidence>
<name>A0A4Q0AHV7_9BACT</name>
<dbReference type="InterPro" id="IPR003439">
    <property type="entry name" value="ABC_transporter-like_ATP-bd"/>
</dbReference>
<dbReference type="Gene3D" id="1.20.1580.10">
    <property type="entry name" value="ABC transporter ATPase like domain"/>
    <property type="match status" value="2"/>
</dbReference>
<keyword evidence="6 17" id="KW-0227">DNA damage</keyword>
<dbReference type="AlphaFoldDB" id="A0A4Q0AHV7"/>
<comment type="caution">
    <text evidence="19">The sequence shown here is derived from an EMBL/GenBank/DDBJ whole genome shotgun (WGS) entry which is preliminary data.</text>
</comment>
<dbReference type="InterPro" id="IPR041102">
    <property type="entry name" value="UvrA_inter"/>
</dbReference>
<comment type="similarity">
    <text evidence="14 17">Belongs to the ABC transporter superfamily. UvrA family.</text>
</comment>
<feature type="domain" description="ABC transporter" evidence="18">
    <location>
        <begin position="605"/>
        <end position="934"/>
    </location>
</feature>
<evidence type="ECO:0000313" key="19">
    <source>
        <dbReference type="EMBL" id="RWZ78168.1"/>
    </source>
</evidence>
<evidence type="ECO:0000256" key="14">
    <source>
        <dbReference type="ARBA" id="ARBA00038000"/>
    </source>
</evidence>
<keyword evidence="20" id="KW-1185">Reference proteome</keyword>
<keyword evidence="10 17" id="KW-0067">ATP-binding</keyword>
<evidence type="ECO:0000256" key="17">
    <source>
        <dbReference type="HAMAP-Rule" id="MF_00205"/>
    </source>
</evidence>
<accession>A0A4Q0AHV7</accession>
<dbReference type="InterPro" id="IPR003593">
    <property type="entry name" value="AAA+_ATPase"/>
</dbReference>
<dbReference type="PANTHER" id="PTHR43152:SF3">
    <property type="entry name" value="UVRABC SYSTEM PROTEIN A"/>
    <property type="match status" value="1"/>
</dbReference>
<dbReference type="GO" id="GO:0009432">
    <property type="term" value="P:SOS response"/>
    <property type="evidence" value="ECO:0007669"/>
    <property type="project" value="UniProtKB-UniRule"/>
</dbReference>
<dbReference type="PANTHER" id="PTHR43152">
    <property type="entry name" value="UVRABC SYSTEM PROTEIN A"/>
    <property type="match status" value="1"/>
</dbReference>
<evidence type="ECO:0000256" key="4">
    <source>
        <dbReference type="ARBA" id="ARBA00022737"/>
    </source>
</evidence>
<dbReference type="NCBIfam" id="TIGR00630">
    <property type="entry name" value="uvra"/>
    <property type="match status" value="1"/>
</dbReference>
<feature type="binding site" evidence="17">
    <location>
        <begin position="638"/>
        <end position="645"/>
    </location>
    <ligand>
        <name>ATP</name>
        <dbReference type="ChEBI" id="CHEBI:30616"/>
    </ligand>
</feature>
<keyword evidence="8 17" id="KW-0863">Zinc-finger</keyword>
<dbReference type="GO" id="GO:0003677">
    <property type="term" value="F:DNA binding"/>
    <property type="evidence" value="ECO:0007669"/>
    <property type="project" value="UniProtKB-UniRule"/>
</dbReference>
<dbReference type="GO" id="GO:0006289">
    <property type="term" value="P:nucleotide-excision repair"/>
    <property type="evidence" value="ECO:0007669"/>
    <property type="project" value="UniProtKB-UniRule"/>
</dbReference>
<dbReference type="Gene3D" id="3.40.50.300">
    <property type="entry name" value="P-loop containing nucleotide triphosphate hydrolases"/>
    <property type="match status" value="2"/>
</dbReference>
<organism evidence="19 20">
    <name type="scientific">Candidatus Microsaccharimonas sossegonensis</name>
    <dbReference type="NCBI Taxonomy" id="2506948"/>
    <lineage>
        <taxon>Bacteria</taxon>
        <taxon>Candidatus Saccharimonadota</taxon>
        <taxon>Candidatus Saccharimonadia</taxon>
        <taxon>Candidatus Saccharimonadales</taxon>
        <taxon>Candidatus Saccharimonadaceae</taxon>
        <taxon>Candidatus Microsaccharimonas</taxon>
    </lineage>
</organism>
<evidence type="ECO:0000256" key="5">
    <source>
        <dbReference type="ARBA" id="ARBA00022741"/>
    </source>
</evidence>
<dbReference type="PROSITE" id="PS50893">
    <property type="entry name" value="ABC_TRANSPORTER_2"/>
    <property type="match status" value="1"/>
</dbReference>
<evidence type="ECO:0000256" key="1">
    <source>
        <dbReference type="ARBA" id="ARBA00004496"/>
    </source>
</evidence>
<keyword evidence="9 17" id="KW-0862">Zinc</keyword>
<dbReference type="Pfam" id="PF17760">
    <property type="entry name" value="UvrA_inter"/>
    <property type="match status" value="1"/>
</dbReference>
<protein>
    <recommendedName>
        <fullName evidence="15 17">UvrABC system protein A</fullName>
        <shortName evidence="17">UvrA protein</shortName>
    </recommendedName>
    <alternativeName>
        <fullName evidence="16 17">Excinuclease ABC subunit A</fullName>
    </alternativeName>
</protein>
<evidence type="ECO:0000256" key="16">
    <source>
        <dbReference type="ARBA" id="ARBA00042156"/>
    </source>
</evidence>
<comment type="function">
    <text evidence="17">The UvrABC repair system catalyzes the recognition and processing of DNA lesions. UvrA is an ATPase and a DNA-binding protein. A damage recognition complex composed of 2 UvrA and 2 UvrB subunits scans DNA for abnormalities. When the presence of a lesion has been verified by UvrB, the UvrA molecules dissociate.</text>
</comment>